<name>A0ABR1AMU6_POLSC</name>
<evidence type="ECO:0000313" key="3">
    <source>
        <dbReference type="Proteomes" id="UP001359485"/>
    </source>
</evidence>
<keyword evidence="1" id="KW-0812">Transmembrane</keyword>
<protein>
    <submittedName>
        <fullName evidence="2">Uncharacterized protein</fullName>
    </submittedName>
</protein>
<dbReference type="EMBL" id="JAWJWF010000046">
    <property type="protein sequence ID" value="KAK6623799.1"/>
    <property type="molecule type" value="Genomic_DNA"/>
</dbReference>
<keyword evidence="1" id="KW-0472">Membrane</keyword>
<keyword evidence="3" id="KW-1185">Reference proteome</keyword>
<evidence type="ECO:0000313" key="2">
    <source>
        <dbReference type="EMBL" id="KAK6623799.1"/>
    </source>
</evidence>
<feature type="transmembrane region" description="Helical" evidence="1">
    <location>
        <begin position="85"/>
        <end position="105"/>
    </location>
</feature>
<accession>A0ABR1AMU6</accession>
<comment type="caution">
    <text evidence="2">The sequence shown here is derived from an EMBL/GenBank/DDBJ whole genome shotgun (WGS) entry which is preliminary data.</text>
</comment>
<keyword evidence="1" id="KW-1133">Transmembrane helix</keyword>
<sequence length="167" mass="19452">MEETDREDRRASLPRAWPFANPICKPLRLIELVPDQKRNDLINRIQNIYTFPRCPLQVSVAIGFTLLFFLRNCTTEQTGQVPAEMLIWLFLNYGMLLVLTGGDVFTQLLREPTSNVPVCTLRLTSRSHFVPSHQKRILILFADDLGLSDWVCILLFVRHRFDRRLPN</sequence>
<dbReference type="Proteomes" id="UP001359485">
    <property type="component" value="Unassembled WGS sequence"/>
</dbReference>
<gene>
    <name evidence="2" type="ORF">RUM44_010655</name>
</gene>
<feature type="transmembrane region" description="Helical" evidence="1">
    <location>
        <begin position="56"/>
        <end position="73"/>
    </location>
</feature>
<reference evidence="2 3" key="1">
    <citation type="submission" date="2023-09" db="EMBL/GenBank/DDBJ databases">
        <title>Genomes of two closely related lineages of the louse Polyplax serrata with different host specificities.</title>
        <authorList>
            <person name="Martinu J."/>
            <person name="Tarabai H."/>
            <person name="Stefka J."/>
            <person name="Hypsa V."/>
        </authorList>
    </citation>
    <scope>NUCLEOTIDE SEQUENCE [LARGE SCALE GENOMIC DNA]</scope>
    <source>
        <strain evidence="2">98ZLc_SE</strain>
    </source>
</reference>
<proteinExistence type="predicted"/>
<evidence type="ECO:0000256" key="1">
    <source>
        <dbReference type="SAM" id="Phobius"/>
    </source>
</evidence>
<organism evidence="2 3">
    <name type="scientific">Polyplax serrata</name>
    <name type="common">Common mouse louse</name>
    <dbReference type="NCBI Taxonomy" id="468196"/>
    <lineage>
        <taxon>Eukaryota</taxon>
        <taxon>Metazoa</taxon>
        <taxon>Ecdysozoa</taxon>
        <taxon>Arthropoda</taxon>
        <taxon>Hexapoda</taxon>
        <taxon>Insecta</taxon>
        <taxon>Pterygota</taxon>
        <taxon>Neoptera</taxon>
        <taxon>Paraneoptera</taxon>
        <taxon>Psocodea</taxon>
        <taxon>Troctomorpha</taxon>
        <taxon>Phthiraptera</taxon>
        <taxon>Anoplura</taxon>
        <taxon>Polyplacidae</taxon>
        <taxon>Polyplax</taxon>
    </lineage>
</organism>